<dbReference type="AlphaFoldDB" id="A0AAV7KB67"/>
<gene>
    <name evidence="2" type="ORF">LOD99_11037</name>
</gene>
<dbReference type="GO" id="GO:0005829">
    <property type="term" value="C:cytosol"/>
    <property type="evidence" value="ECO:0007669"/>
    <property type="project" value="TreeGrafter"/>
</dbReference>
<dbReference type="PANTHER" id="PTHR10887:SF365">
    <property type="entry name" value="HELICASE WITH ZINC FINGER DOMAIN-RELATED"/>
    <property type="match status" value="1"/>
</dbReference>
<dbReference type="Proteomes" id="UP001165289">
    <property type="component" value="Unassembled WGS sequence"/>
</dbReference>
<name>A0AAV7KB67_9METZ</name>
<keyword evidence="3" id="KW-1185">Reference proteome</keyword>
<evidence type="ECO:0000259" key="1">
    <source>
        <dbReference type="Pfam" id="PF13087"/>
    </source>
</evidence>
<reference evidence="2 3" key="1">
    <citation type="journal article" date="2023" name="BMC Biol.">
        <title>The compact genome of the sponge Oopsacas minuta (Hexactinellida) is lacking key metazoan core genes.</title>
        <authorList>
            <person name="Santini S."/>
            <person name="Schenkelaars Q."/>
            <person name="Jourda C."/>
            <person name="Duchesne M."/>
            <person name="Belahbib H."/>
            <person name="Rocher C."/>
            <person name="Selva M."/>
            <person name="Riesgo A."/>
            <person name="Vervoort M."/>
            <person name="Leys S.P."/>
            <person name="Kodjabachian L."/>
            <person name="Le Bivic A."/>
            <person name="Borchiellini C."/>
            <person name="Claverie J.M."/>
            <person name="Renard E."/>
        </authorList>
    </citation>
    <scope>NUCLEOTIDE SEQUENCE [LARGE SCALE GENOMIC DNA]</scope>
    <source>
        <strain evidence="2">SPO-2</strain>
    </source>
</reference>
<protein>
    <recommendedName>
        <fullName evidence="1">DNA2/NAM7 helicase-like C-terminal domain-containing protein</fullName>
    </recommendedName>
</protein>
<organism evidence="2 3">
    <name type="scientific">Oopsacas minuta</name>
    <dbReference type="NCBI Taxonomy" id="111878"/>
    <lineage>
        <taxon>Eukaryota</taxon>
        <taxon>Metazoa</taxon>
        <taxon>Porifera</taxon>
        <taxon>Hexactinellida</taxon>
        <taxon>Hexasterophora</taxon>
        <taxon>Lyssacinosida</taxon>
        <taxon>Leucopsacidae</taxon>
        <taxon>Oopsacas</taxon>
    </lineage>
</organism>
<dbReference type="PANTHER" id="PTHR10887">
    <property type="entry name" value="DNA2/NAM7 HELICASE FAMILY"/>
    <property type="match status" value="1"/>
</dbReference>
<sequence length="1170" mass="134393">MEVIPLIVCENCFTDMKAISKSDTTIERDRIEYCSKCRRPWKPATVALDPDSHDYVRIRMKTQHSILKACGNYKSCKLSSCPYAHNRLELEIWEGIATHENSMLQSHNPDTHYLSQIPVTTDLNSTIQQNIHIAPGYYKYPIHRPPQQLQSNTRMPYNMQNMPSRGRGVSLYNPNASVPGENDIDLYFENVLKFSNSNESSPNSIIINPINQPLQIQIELDKSPKIFEWTFLVTTLSEDVEMLLGVILTTDFDRKFRLYQAKYQDRQTGGFELVDTPPERRGTVLKLKKAINKHCSVRIPVQFKVELGEYNARIIFDFSRLQIVKRLAVLVHRECHDIQAPQDVQAKFKSFIPSKQRESLLWDKDYQVKYIDSPYLDRDFNNEVFTSKIPVNLDEMIKNEKHLNVLKEELTYKNYKRIFEMLLYLEEYECRRIFLDYDLKDQPINRKIVCNQFDKYDKGRGGTEFAGKGYSFLKLEMCGSLFEGFHFLRPPNIALIKPKALHNFVYYCPSVELGHDYIWIVVSDEMVAVCEQYGGVADVRFKESSIDFHFSTMHQALQLIDPRTVFPSVRNKTAPSQLHPDYSSYWRKSDLSATQRHAITSALDSSFQNIPTVISGPFGCGKSWTLANLAYILGSQQRSMRILICCKNNFPANKYIEDIHALSLLHNNRLDTAHPSGLKQLFRFFTPIRRVTSHFNDIARQYAIIKDDHGSVPDEKDLSFCRIIVTTVFTCPFLMRMNLPKEFFTHIIVDEAALISEPELNIPVSLAGHFTKIIIAGDEYQVTPKLSSPIAQRFGLELSLLGRLSNLPVYQNNSMILLKENYRSAPAIVNLLSKLYYDQSLIPMRAKQSIPHNELKPLAFHGVIGNESKIANFPSYMNTSEAEEIVHIVKELSKSFESKEIGVLSLYLGQVWLIRDYLRREKVYGVEVLTFEAIQGKEYRVLIINTVRTLSESEYKAADPHAVALLEDPKLLNTILGRAKDHIIVVGNPYTLCQIGNNKAAWKYYVSECINFGSFYLGDKQTFQFPVSADIHTTPVLLDSESLVNVEDSLESIKSRALKLIEQREESLKELQTLWEETVLIHPHLLEHFKKEKEIISTQKPLIELEKQLALELRGLHSNEAMDNSNTSNWLNCNPWQKRSGVLGGVLNQDTSSIFLTKQLGILSIINQSN</sequence>
<evidence type="ECO:0000313" key="2">
    <source>
        <dbReference type="EMBL" id="KAI6658394.1"/>
    </source>
</evidence>
<dbReference type="InterPro" id="IPR047187">
    <property type="entry name" value="SF1_C_Upf1"/>
</dbReference>
<comment type="caution">
    <text evidence="2">The sequence shown here is derived from an EMBL/GenBank/DDBJ whole genome shotgun (WGS) entry which is preliminary data.</text>
</comment>
<dbReference type="Pfam" id="PF13087">
    <property type="entry name" value="AAA_12"/>
    <property type="match status" value="1"/>
</dbReference>
<proteinExistence type="predicted"/>
<accession>A0AAV7KB67</accession>
<dbReference type="InterPro" id="IPR041679">
    <property type="entry name" value="DNA2/NAM7-like_C"/>
</dbReference>
<dbReference type="Gene3D" id="3.40.50.300">
    <property type="entry name" value="P-loop containing nucleotide triphosphate hydrolases"/>
    <property type="match status" value="2"/>
</dbReference>
<dbReference type="EMBL" id="JAKMXF010000089">
    <property type="protein sequence ID" value="KAI6658394.1"/>
    <property type="molecule type" value="Genomic_DNA"/>
</dbReference>
<evidence type="ECO:0000313" key="3">
    <source>
        <dbReference type="Proteomes" id="UP001165289"/>
    </source>
</evidence>
<dbReference type="GO" id="GO:0035194">
    <property type="term" value="P:regulatory ncRNA-mediated post-transcriptional gene silencing"/>
    <property type="evidence" value="ECO:0007669"/>
    <property type="project" value="TreeGrafter"/>
</dbReference>
<dbReference type="InterPro" id="IPR027417">
    <property type="entry name" value="P-loop_NTPase"/>
</dbReference>
<dbReference type="GO" id="GO:0043186">
    <property type="term" value="C:P granule"/>
    <property type="evidence" value="ECO:0007669"/>
    <property type="project" value="TreeGrafter"/>
</dbReference>
<dbReference type="SUPFAM" id="SSF52540">
    <property type="entry name" value="P-loop containing nucleoside triphosphate hydrolases"/>
    <property type="match status" value="1"/>
</dbReference>
<dbReference type="InterPro" id="IPR045055">
    <property type="entry name" value="DNA2/NAM7-like"/>
</dbReference>
<feature type="domain" description="DNA2/NAM7 helicase-like C-terminal" evidence="1">
    <location>
        <begin position="797"/>
        <end position="988"/>
    </location>
</feature>
<dbReference type="CDD" id="cd18808">
    <property type="entry name" value="SF1_C_Upf1"/>
    <property type="match status" value="1"/>
</dbReference>